<name>A0A521DK36_9BACT</name>
<evidence type="ECO:0000313" key="2">
    <source>
        <dbReference type="Proteomes" id="UP000317593"/>
    </source>
</evidence>
<sequence length="54" mass="6100">MKNSIMEKNTTLMVITGMARVFSGDPGMDHQMVGEIPSCKVRQIIDINLRFTML</sequence>
<gene>
    <name evidence="1" type="ORF">SAMN06265218_110145</name>
</gene>
<keyword evidence="2" id="KW-1185">Reference proteome</keyword>
<protein>
    <submittedName>
        <fullName evidence="1">Uncharacterized protein</fullName>
    </submittedName>
</protein>
<proteinExistence type="predicted"/>
<dbReference type="EMBL" id="FXTH01000010">
    <property type="protein sequence ID" value="SMO72057.1"/>
    <property type="molecule type" value="Genomic_DNA"/>
</dbReference>
<accession>A0A521DK36</accession>
<reference evidence="1 2" key="1">
    <citation type="submission" date="2017-05" db="EMBL/GenBank/DDBJ databases">
        <authorList>
            <person name="Varghese N."/>
            <person name="Submissions S."/>
        </authorList>
    </citation>
    <scope>NUCLEOTIDE SEQUENCE [LARGE SCALE GENOMIC DNA]</scope>
    <source>
        <strain evidence="1 2">DSM 21194</strain>
    </source>
</reference>
<dbReference type="Proteomes" id="UP000317593">
    <property type="component" value="Unassembled WGS sequence"/>
</dbReference>
<evidence type="ECO:0000313" key="1">
    <source>
        <dbReference type="EMBL" id="SMO72057.1"/>
    </source>
</evidence>
<organism evidence="1 2">
    <name type="scientific">Fodinibius sediminis</name>
    <dbReference type="NCBI Taxonomy" id="1214077"/>
    <lineage>
        <taxon>Bacteria</taxon>
        <taxon>Pseudomonadati</taxon>
        <taxon>Balneolota</taxon>
        <taxon>Balneolia</taxon>
        <taxon>Balneolales</taxon>
        <taxon>Balneolaceae</taxon>
        <taxon>Fodinibius</taxon>
    </lineage>
</organism>
<dbReference type="AlphaFoldDB" id="A0A521DK36"/>